<dbReference type="PANTHER" id="PTHR30283:SF4">
    <property type="entry name" value="PEROXIDE STRESS RESISTANCE PROTEIN YAAA"/>
    <property type="match status" value="1"/>
</dbReference>
<dbReference type="InterPro" id="IPR005583">
    <property type="entry name" value="YaaA"/>
</dbReference>
<dbReference type="Proteomes" id="UP000676511">
    <property type="component" value="Chromosome"/>
</dbReference>
<name>A0A9X0WQ69_9STRE</name>
<dbReference type="EMBL" id="CP072329">
    <property type="protein sequence ID" value="QUB38180.1"/>
    <property type="molecule type" value="Genomic_DNA"/>
</dbReference>
<dbReference type="Pfam" id="PF03883">
    <property type="entry name" value="H2O2_YaaD"/>
    <property type="match status" value="1"/>
</dbReference>
<sequence>MKILIPSAKELNEKGRTVVPKPLSFQTKQILQSLGDFSLEDLASFYAISEERAQVEQERIEALVNGRAKSYPALELFDGLMYRSMERKNLSDKEQTYLSEHLLITTALYGVIPAYEGIAPHRLDFMMKLKPDGQSLKTIWKEGYDRAVVEEDQILSLLSSEFELIFSKAIRERMIQIKFMENRGGKLKIHSTISKKARGAMVTAMMKQEINQLEDLKKLEVAGFSYRQDLSREKEWVFVKD</sequence>
<dbReference type="Proteomes" id="UP001138780">
    <property type="component" value="Unassembled WGS sequence"/>
</dbReference>
<reference evidence="2" key="1">
    <citation type="submission" date="2016-12" db="EMBL/GenBank/DDBJ databases">
        <title>Draft genome of Streptococcus lactarius CCUG 66490T type strain.</title>
        <authorList>
            <person name="Salva-Serra F."/>
            <person name="Engstrom-Jakobsson H."/>
            <person name="Thorell K."/>
            <person name="Gomila M."/>
            <person name="Gonzales-Siles L."/>
            <person name="Busquets A."/>
            <person name="Jaen-Luchoro D."/>
            <person name="Karlsson R."/>
            <person name="Kristiansson E."/>
            <person name="Moore E."/>
        </authorList>
    </citation>
    <scope>NUCLEOTIDE SEQUENCE</scope>
    <source>
        <strain evidence="2">CCUG 66490</strain>
    </source>
</reference>
<evidence type="ECO:0000313" key="2">
    <source>
        <dbReference type="EMBL" id="MBK4780502.1"/>
    </source>
</evidence>
<proteinExistence type="inferred from homology"/>
<dbReference type="GO" id="GO:0005829">
    <property type="term" value="C:cytosol"/>
    <property type="evidence" value="ECO:0007669"/>
    <property type="project" value="TreeGrafter"/>
</dbReference>
<evidence type="ECO:0000313" key="4">
    <source>
        <dbReference type="Proteomes" id="UP000676511"/>
    </source>
</evidence>
<organism evidence="2 5">
    <name type="scientific">Streptococcus lactarius</name>
    <dbReference type="NCBI Taxonomy" id="684066"/>
    <lineage>
        <taxon>Bacteria</taxon>
        <taxon>Bacillati</taxon>
        <taxon>Bacillota</taxon>
        <taxon>Bacilli</taxon>
        <taxon>Lactobacillales</taxon>
        <taxon>Streptococcaceae</taxon>
        <taxon>Streptococcus</taxon>
    </lineage>
</organism>
<evidence type="ECO:0000256" key="1">
    <source>
        <dbReference type="HAMAP-Rule" id="MF_00652"/>
    </source>
</evidence>
<dbReference type="AlphaFoldDB" id="A0A9X0WQ69"/>
<protein>
    <recommendedName>
        <fullName evidence="1">UPF0246 protein BTU61_09910</fullName>
    </recommendedName>
</protein>
<accession>A0A9X0WQ69</accession>
<dbReference type="HAMAP" id="MF_00652">
    <property type="entry name" value="UPF0246"/>
    <property type="match status" value="1"/>
</dbReference>
<dbReference type="GO" id="GO:0033194">
    <property type="term" value="P:response to hydroperoxide"/>
    <property type="evidence" value="ECO:0007669"/>
    <property type="project" value="TreeGrafter"/>
</dbReference>
<evidence type="ECO:0000313" key="3">
    <source>
        <dbReference type="EMBL" id="QUB38180.1"/>
    </source>
</evidence>
<comment type="similarity">
    <text evidence="1">Belongs to the UPF0246 family.</text>
</comment>
<keyword evidence="4" id="KW-1185">Reference proteome</keyword>
<gene>
    <name evidence="3" type="primary">yaaA</name>
    <name evidence="2" type="ORF">BTU61_09910</name>
    <name evidence="3" type="ORF">J4854_06375</name>
</gene>
<evidence type="ECO:0000313" key="5">
    <source>
        <dbReference type="Proteomes" id="UP001138780"/>
    </source>
</evidence>
<dbReference type="RefSeq" id="WP_200773378.1">
    <property type="nucleotide sequence ID" value="NZ_CP072329.1"/>
</dbReference>
<dbReference type="NCBIfam" id="NF002543">
    <property type="entry name" value="PRK02101.1-4"/>
    <property type="match status" value="1"/>
</dbReference>
<reference evidence="3 4" key="2">
    <citation type="submission" date="2021-03" db="EMBL/GenBank/DDBJ databases">
        <title>Human Oral Microbial Genomes.</title>
        <authorList>
            <person name="Johnston C.D."/>
            <person name="Chen T."/>
            <person name="Dewhirst F.E."/>
        </authorList>
    </citation>
    <scope>NUCLEOTIDE SEQUENCE [LARGE SCALE GENOMIC DNA]</scope>
    <source>
        <strain evidence="3 4">CCUG 66490</strain>
    </source>
</reference>
<dbReference type="PANTHER" id="PTHR30283">
    <property type="entry name" value="PEROXIDE STRESS RESPONSE PROTEIN YAAA"/>
    <property type="match status" value="1"/>
</dbReference>
<dbReference type="EMBL" id="MRXX01000016">
    <property type="protein sequence ID" value="MBK4780502.1"/>
    <property type="molecule type" value="Genomic_DNA"/>
</dbReference>